<sequence>MSDELGRDYIQSIERCILVIKTFTNSKPYLSFTEIATATGLSKPTVRRILLTLEHLGYANSFGTKFCLNPKVLELGYAYLSSQNLPEVAQPIMEKLTDCLQESTSLVTLDGSDVVYINRVHRHRITSITLAVGTRLPAHATSSGHVLLADLSEEALARYFKYAELKALTDKTIIDQEALKARLQHVRIQGWDAVDQELELGRRSIAAPIRDTNARVVAALSFSCGIGERNFEQMKNELLQPLLEAAEQISSALGAKAYSRK</sequence>
<evidence type="ECO:0000256" key="1">
    <source>
        <dbReference type="ARBA" id="ARBA00023015"/>
    </source>
</evidence>
<dbReference type="InterPro" id="IPR050707">
    <property type="entry name" value="HTH_MetabolicPath_Reg"/>
</dbReference>
<dbReference type="GO" id="GO:0045892">
    <property type="term" value="P:negative regulation of DNA-templated transcription"/>
    <property type="evidence" value="ECO:0007669"/>
    <property type="project" value="TreeGrafter"/>
</dbReference>
<protein>
    <submittedName>
        <fullName evidence="6">IclR family transcriptional regulator, pca regulon regulatory protein</fullName>
    </submittedName>
</protein>
<dbReference type="AlphaFoldDB" id="A0AAX2DFC9"/>
<feature type="domain" description="IclR-ED" evidence="5">
    <location>
        <begin position="71"/>
        <end position="255"/>
    </location>
</feature>
<dbReference type="PROSITE" id="PS51078">
    <property type="entry name" value="ICLR_ED"/>
    <property type="match status" value="1"/>
</dbReference>
<dbReference type="InterPro" id="IPR014757">
    <property type="entry name" value="Tscrpt_reg_IclR_C"/>
</dbReference>
<dbReference type="SMART" id="SM00346">
    <property type="entry name" value="HTH_ICLR"/>
    <property type="match status" value="1"/>
</dbReference>
<keyword evidence="2" id="KW-0238">DNA-binding</keyword>
<dbReference type="Gene3D" id="1.10.10.10">
    <property type="entry name" value="Winged helix-like DNA-binding domain superfamily/Winged helix DNA-binding domain"/>
    <property type="match status" value="1"/>
</dbReference>
<evidence type="ECO:0000313" key="7">
    <source>
        <dbReference type="Proteomes" id="UP000183772"/>
    </source>
</evidence>
<dbReference type="SUPFAM" id="SSF55781">
    <property type="entry name" value="GAF domain-like"/>
    <property type="match status" value="1"/>
</dbReference>
<evidence type="ECO:0000256" key="2">
    <source>
        <dbReference type="ARBA" id="ARBA00023125"/>
    </source>
</evidence>
<dbReference type="InterPro" id="IPR029016">
    <property type="entry name" value="GAF-like_dom_sf"/>
</dbReference>
<dbReference type="SUPFAM" id="SSF46785">
    <property type="entry name" value="Winged helix' DNA-binding domain"/>
    <property type="match status" value="1"/>
</dbReference>
<dbReference type="RefSeq" id="WP_047703527.1">
    <property type="nucleotide sequence ID" value="NZ_CAKKMJ010000011.1"/>
</dbReference>
<reference evidence="6 7" key="1">
    <citation type="submission" date="2016-10" db="EMBL/GenBank/DDBJ databases">
        <authorList>
            <person name="Varghese N."/>
            <person name="Submissions S."/>
        </authorList>
    </citation>
    <scope>NUCLEOTIDE SEQUENCE [LARGE SCALE GENOMIC DNA]</scope>
    <source>
        <strain evidence="6 7">DSM 16733</strain>
    </source>
</reference>
<dbReference type="Pfam" id="PF01614">
    <property type="entry name" value="IclR_C"/>
    <property type="match status" value="1"/>
</dbReference>
<name>A0AAX2DFC9_9PSED</name>
<dbReference type="PROSITE" id="PS51077">
    <property type="entry name" value="HTH_ICLR"/>
    <property type="match status" value="1"/>
</dbReference>
<dbReference type="InterPro" id="IPR036388">
    <property type="entry name" value="WH-like_DNA-bd_sf"/>
</dbReference>
<evidence type="ECO:0000256" key="3">
    <source>
        <dbReference type="ARBA" id="ARBA00023163"/>
    </source>
</evidence>
<evidence type="ECO:0000259" key="4">
    <source>
        <dbReference type="PROSITE" id="PS51077"/>
    </source>
</evidence>
<keyword evidence="3" id="KW-0804">Transcription</keyword>
<organism evidence="6 7">
    <name type="scientific">Pseudomonas mediterranea</name>
    <dbReference type="NCBI Taxonomy" id="183795"/>
    <lineage>
        <taxon>Bacteria</taxon>
        <taxon>Pseudomonadati</taxon>
        <taxon>Pseudomonadota</taxon>
        <taxon>Gammaproteobacteria</taxon>
        <taxon>Pseudomonadales</taxon>
        <taxon>Pseudomonadaceae</taxon>
        <taxon>Pseudomonas</taxon>
    </lineage>
</organism>
<dbReference type="Pfam" id="PF09339">
    <property type="entry name" value="HTH_IclR"/>
    <property type="match status" value="1"/>
</dbReference>
<dbReference type="Proteomes" id="UP000183772">
    <property type="component" value="Chromosome I"/>
</dbReference>
<dbReference type="InterPro" id="IPR005471">
    <property type="entry name" value="Tscrpt_reg_IclR_N"/>
</dbReference>
<dbReference type="GO" id="GO:0003700">
    <property type="term" value="F:DNA-binding transcription factor activity"/>
    <property type="evidence" value="ECO:0007669"/>
    <property type="project" value="TreeGrafter"/>
</dbReference>
<dbReference type="GO" id="GO:0003677">
    <property type="term" value="F:DNA binding"/>
    <property type="evidence" value="ECO:0007669"/>
    <property type="project" value="UniProtKB-KW"/>
</dbReference>
<keyword evidence="1" id="KW-0805">Transcription regulation</keyword>
<dbReference type="GeneID" id="76214144"/>
<accession>A0AAX2DFC9</accession>
<dbReference type="Gene3D" id="3.30.450.40">
    <property type="match status" value="1"/>
</dbReference>
<dbReference type="InterPro" id="IPR036390">
    <property type="entry name" value="WH_DNA-bd_sf"/>
</dbReference>
<dbReference type="EMBL" id="LT629790">
    <property type="protein sequence ID" value="SDU66221.1"/>
    <property type="molecule type" value="Genomic_DNA"/>
</dbReference>
<keyword evidence="7" id="KW-1185">Reference proteome</keyword>
<evidence type="ECO:0000313" key="6">
    <source>
        <dbReference type="EMBL" id="SDU66221.1"/>
    </source>
</evidence>
<evidence type="ECO:0000259" key="5">
    <source>
        <dbReference type="PROSITE" id="PS51078"/>
    </source>
</evidence>
<proteinExistence type="predicted"/>
<gene>
    <name evidence="6" type="ORF">SAMN05216476_4090</name>
</gene>
<dbReference type="PANTHER" id="PTHR30136:SF34">
    <property type="entry name" value="TRANSCRIPTIONAL REGULATOR"/>
    <property type="match status" value="1"/>
</dbReference>
<dbReference type="PANTHER" id="PTHR30136">
    <property type="entry name" value="HELIX-TURN-HELIX TRANSCRIPTIONAL REGULATOR, ICLR FAMILY"/>
    <property type="match status" value="1"/>
</dbReference>
<feature type="domain" description="HTH iclR-type" evidence="4">
    <location>
        <begin position="10"/>
        <end position="70"/>
    </location>
</feature>